<comment type="caution">
    <text evidence="7">The sequence shown here is derived from an EMBL/GenBank/DDBJ whole genome shotgun (WGS) entry which is preliminary data.</text>
</comment>
<dbReference type="Pfam" id="PF13181">
    <property type="entry name" value="TPR_8"/>
    <property type="match status" value="1"/>
</dbReference>
<dbReference type="HOGENOM" id="CLU_044224_1_1_1"/>
<dbReference type="VEuPathDB" id="FungiDB:PNEG_03443"/>
<evidence type="ECO:0000313" key="8">
    <source>
        <dbReference type="Proteomes" id="UP000011958"/>
    </source>
</evidence>
<dbReference type="Proteomes" id="UP000011958">
    <property type="component" value="Unassembled WGS sequence"/>
</dbReference>
<dbReference type="PANTHER" id="PTHR45831">
    <property type="entry name" value="LD24721P"/>
    <property type="match status" value="1"/>
</dbReference>
<proteinExistence type="inferred from homology"/>
<dbReference type="Pfam" id="PF00515">
    <property type="entry name" value="TPR_1"/>
    <property type="match status" value="1"/>
</dbReference>
<keyword evidence="8" id="KW-1185">Reference proteome</keyword>
<dbReference type="InterPro" id="IPR032374">
    <property type="entry name" value="SGTA_dimer"/>
</dbReference>
<dbReference type="FunFam" id="1.25.40.10:FF:000207">
    <property type="entry name" value="Small glutamine-rich tetratricopeptide repeat-containing protein"/>
    <property type="match status" value="1"/>
</dbReference>
<dbReference type="InterPro" id="IPR011990">
    <property type="entry name" value="TPR-like_helical_dom_sf"/>
</dbReference>
<sequence length="340" mass="37912">MTSNFNTKHQFIAFMIVDWLQSCLKEGIIPEEEKEGIEIATHCISETFSVYPCDNEQRKNLGINSQTLTNIFEQALQQTGSSSLLTTEFTASINTTSDINPNNKAKAEEFKSQGNNAMFRKDYSHAIFCYTEALKLFPKDVIYLSNRAAAYSESGDNISAIKDAKLALEINPDYGKAYSRLGHAYFSMGEYKEALNVYLKGLKVDPNSEVMKRGYELVKKNLTEHNDSAPIQEKNLKSEDISKTSNLNSSSETPRVGIPDFTSMMNNPAFMSVAQNLMSSGALNNLLNNPHVARLAQNIMSGEQTPNIQDIINDPEMRNIARNFMGSFNGGNARQFSDSN</sequence>
<dbReference type="AlphaFoldDB" id="M7NIA4"/>
<dbReference type="GO" id="GO:0006620">
    <property type="term" value="P:post-translational protein targeting to endoplasmic reticulum membrane"/>
    <property type="evidence" value="ECO:0007669"/>
    <property type="project" value="TreeGrafter"/>
</dbReference>
<organism evidence="7 8">
    <name type="scientific">Pneumocystis murina (strain B123)</name>
    <name type="common">Mouse pneumocystis pneumonia agent</name>
    <name type="synonym">Pneumocystis carinii f. sp. muris</name>
    <dbReference type="NCBI Taxonomy" id="1069680"/>
    <lineage>
        <taxon>Eukaryota</taxon>
        <taxon>Fungi</taxon>
        <taxon>Dikarya</taxon>
        <taxon>Ascomycota</taxon>
        <taxon>Taphrinomycotina</taxon>
        <taxon>Pneumocystomycetes</taxon>
        <taxon>Pneumocystaceae</taxon>
        <taxon>Pneumocystis</taxon>
    </lineage>
</organism>
<dbReference type="Gene3D" id="1.20.5.420">
    <property type="entry name" value="Immunoglobulin FC, subunit C"/>
    <property type="match status" value="1"/>
</dbReference>
<accession>M7NIA4</accession>
<keyword evidence="2" id="KW-0677">Repeat</keyword>
<dbReference type="Gene3D" id="1.25.40.10">
    <property type="entry name" value="Tetratricopeptide repeat domain"/>
    <property type="match status" value="1"/>
</dbReference>
<dbReference type="GO" id="GO:0072380">
    <property type="term" value="C:TRC complex"/>
    <property type="evidence" value="ECO:0007669"/>
    <property type="project" value="TreeGrafter"/>
</dbReference>
<dbReference type="RefSeq" id="XP_007875530.1">
    <property type="nucleotide sequence ID" value="XM_007877339.1"/>
</dbReference>
<dbReference type="InterPro" id="IPR047150">
    <property type="entry name" value="SGT"/>
</dbReference>
<dbReference type="PROSITE" id="PS50005">
    <property type="entry name" value="TPR"/>
    <property type="match status" value="2"/>
</dbReference>
<evidence type="ECO:0000256" key="5">
    <source>
        <dbReference type="SAM" id="MobiDB-lite"/>
    </source>
</evidence>
<dbReference type="GO" id="GO:0016020">
    <property type="term" value="C:membrane"/>
    <property type="evidence" value="ECO:0007669"/>
    <property type="project" value="TreeGrafter"/>
</dbReference>
<keyword evidence="3 4" id="KW-0802">TPR repeat</keyword>
<evidence type="ECO:0000313" key="7">
    <source>
        <dbReference type="EMBL" id="EMR08278.1"/>
    </source>
</evidence>
<dbReference type="InterPro" id="IPR019734">
    <property type="entry name" value="TPR_rpt"/>
</dbReference>
<dbReference type="SMART" id="SM00028">
    <property type="entry name" value="TPR"/>
    <property type="match status" value="3"/>
</dbReference>
<dbReference type="SUPFAM" id="SSF48452">
    <property type="entry name" value="TPR-like"/>
    <property type="match status" value="1"/>
</dbReference>
<dbReference type="STRING" id="1069680.M7NIA4"/>
<evidence type="ECO:0000259" key="6">
    <source>
        <dbReference type="Pfam" id="PF16546"/>
    </source>
</evidence>
<dbReference type="Pfam" id="PF16546">
    <property type="entry name" value="SGTA_dimer"/>
    <property type="match status" value="1"/>
</dbReference>
<feature type="repeat" description="TPR" evidence="4">
    <location>
        <begin position="175"/>
        <end position="208"/>
    </location>
</feature>
<dbReference type="OMA" id="DMARNMM"/>
<dbReference type="PANTHER" id="PTHR45831:SF2">
    <property type="entry name" value="LD24721P"/>
    <property type="match status" value="1"/>
</dbReference>
<dbReference type="GO" id="GO:0060090">
    <property type="term" value="F:molecular adaptor activity"/>
    <property type="evidence" value="ECO:0007669"/>
    <property type="project" value="TreeGrafter"/>
</dbReference>
<dbReference type="Gene3D" id="1.10.260.100">
    <property type="match status" value="1"/>
</dbReference>
<dbReference type="GeneID" id="19897130"/>
<evidence type="ECO:0000256" key="1">
    <source>
        <dbReference type="ARBA" id="ARBA00008175"/>
    </source>
</evidence>
<evidence type="ECO:0000256" key="4">
    <source>
        <dbReference type="PROSITE-ProRule" id="PRU00339"/>
    </source>
</evidence>
<dbReference type="EMBL" id="AFWA02000017">
    <property type="protein sequence ID" value="EMR08278.1"/>
    <property type="molecule type" value="Genomic_DNA"/>
</dbReference>
<name>M7NIA4_PNEMU</name>
<reference evidence="8" key="1">
    <citation type="journal article" date="2016" name="Nat. Commun.">
        <title>Genome analysis of three Pneumocystis species reveals adaptation mechanisms to life exclusively in mammalian hosts.</title>
        <authorList>
            <person name="Ma L."/>
            <person name="Chen Z."/>
            <person name="Huang D.W."/>
            <person name="Kutty G."/>
            <person name="Ishihara M."/>
            <person name="Wang H."/>
            <person name="Abouelleil A."/>
            <person name="Bishop L."/>
            <person name="Davey E."/>
            <person name="Deng R."/>
            <person name="Deng X."/>
            <person name="Fan L."/>
            <person name="Fantoni G."/>
            <person name="Fitzgerald M."/>
            <person name="Gogineni E."/>
            <person name="Goldberg J.M."/>
            <person name="Handley G."/>
            <person name="Hu X."/>
            <person name="Huber C."/>
            <person name="Jiao X."/>
            <person name="Jones K."/>
            <person name="Levin J.Z."/>
            <person name="Liu Y."/>
            <person name="Macdonald P."/>
            <person name="Melnikov A."/>
            <person name="Raley C."/>
            <person name="Sassi M."/>
            <person name="Sherman B.T."/>
            <person name="Song X."/>
            <person name="Sykes S."/>
            <person name="Tran B."/>
            <person name="Walsh L."/>
            <person name="Xia Y."/>
            <person name="Yang J."/>
            <person name="Young S."/>
            <person name="Zeng Q."/>
            <person name="Zheng X."/>
            <person name="Stephens R."/>
            <person name="Nusbaum C."/>
            <person name="Birren B.W."/>
            <person name="Azadi P."/>
            <person name="Lempicki R.A."/>
            <person name="Cuomo C.A."/>
            <person name="Kovacs J.A."/>
        </authorList>
    </citation>
    <scope>NUCLEOTIDE SEQUENCE [LARGE SCALE GENOMIC DNA]</scope>
    <source>
        <strain evidence="8">B123</strain>
    </source>
</reference>
<feature type="compositionally biased region" description="Polar residues" evidence="5">
    <location>
        <begin position="243"/>
        <end position="253"/>
    </location>
</feature>
<protein>
    <recommendedName>
        <fullName evidence="6">SGTA homodimerisation domain-containing protein</fullName>
    </recommendedName>
</protein>
<feature type="region of interest" description="Disordered" evidence="5">
    <location>
        <begin position="226"/>
        <end position="256"/>
    </location>
</feature>
<feature type="domain" description="SGTA homodimerisation" evidence="6">
    <location>
        <begin position="9"/>
        <end position="73"/>
    </location>
</feature>
<dbReference type="OrthoDB" id="2335338at2759"/>
<dbReference type="eggNOG" id="KOG0553">
    <property type="taxonomic scope" value="Eukaryota"/>
</dbReference>
<evidence type="ECO:0000256" key="3">
    <source>
        <dbReference type="ARBA" id="ARBA00022803"/>
    </source>
</evidence>
<evidence type="ECO:0000256" key="2">
    <source>
        <dbReference type="ARBA" id="ARBA00022737"/>
    </source>
</evidence>
<gene>
    <name evidence="7" type="ORF">PNEG_03443</name>
</gene>
<comment type="similarity">
    <text evidence="1">Belongs to the SGT family.</text>
</comment>
<feature type="repeat" description="TPR" evidence="4">
    <location>
        <begin position="107"/>
        <end position="140"/>
    </location>
</feature>
<dbReference type="PROSITE" id="PS50293">
    <property type="entry name" value="TPR_REGION"/>
    <property type="match status" value="1"/>
</dbReference>